<dbReference type="Proteomes" id="UP000282656">
    <property type="component" value="Unassembled WGS sequence"/>
</dbReference>
<dbReference type="EMBL" id="RAWM01000048">
    <property type="protein sequence ID" value="RKH67634.1"/>
    <property type="molecule type" value="Genomic_DNA"/>
</dbReference>
<name>A0A3A8QWY8_9BACT</name>
<evidence type="ECO:0000313" key="2">
    <source>
        <dbReference type="Proteomes" id="UP000282656"/>
    </source>
</evidence>
<protein>
    <submittedName>
        <fullName evidence="1">Uncharacterized protein</fullName>
    </submittedName>
</protein>
<dbReference type="AlphaFoldDB" id="A0A3A8QWY8"/>
<evidence type="ECO:0000313" key="1">
    <source>
        <dbReference type="EMBL" id="RKH67634.1"/>
    </source>
</evidence>
<gene>
    <name evidence="1" type="ORF">D7X96_19015</name>
</gene>
<organism evidence="1 2">
    <name type="scientific">Corallococcus interemptor</name>
    <dbReference type="NCBI Taxonomy" id="2316720"/>
    <lineage>
        <taxon>Bacteria</taxon>
        <taxon>Pseudomonadati</taxon>
        <taxon>Myxococcota</taxon>
        <taxon>Myxococcia</taxon>
        <taxon>Myxococcales</taxon>
        <taxon>Cystobacterineae</taxon>
        <taxon>Myxococcaceae</taxon>
        <taxon>Corallococcus</taxon>
    </lineage>
</organism>
<keyword evidence="2" id="KW-1185">Reference proteome</keyword>
<dbReference type="RefSeq" id="WP_120549600.1">
    <property type="nucleotide sequence ID" value="NZ_RAWM01000048.1"/>
</dbReference>
<accession>A0A3A8QWY8</accession>
<proteinExistence type="predicted"/>
<sequence>MGDMHFIQIEMSNERLANDVKFSVLDNKVARTVTIVSSTRSYLIEGQVRDQKAFVVTFQTEKLEEIKTMMQEPTMKAASMSAWEMAA</sequence>
<comment type="caution">
    <text evidence="1">The sequence shown here is derived from an EMBL/GenBank/DDBJ whole genome shotgun (WGS) entry which is preliminary data.</text>
</comment>
<reference evidence="2" key="1">
    <citation type="submission" date="2018-09" db="EMBL/GenBank/DDBJ databases">
        <authorList>
            <person name="Livingstone P.G."/>
            <person name="Whitworth D.E."/>
        </authorList>
    </citation>
    <scope>NUCLEOTIDE SEQUENCE [LARGE SCALE GENOMIC DNA]</scope>
    <source>
        <strain evidence="2">AB047A</strain>
    </source>
</reference>
<dbReference type="OrthoDB" id="5517680at2"/>